<dbReference type="Proteomes" id="UP000805193">
    <property type="component" value="Unassembled WGS sequence"/>
</dbReference>
<accession>A0AC60PWA9</accession>
<proteinExistence type="predicted"/>
<dbReference type="EMBL" id="JABSTQ010009937">
    <property type="protein sequence ID" value="KAG0424795.1"/>
    <property type="molecule type" value="Genomic_DNA"/>
</dbReference>
<comment type="caution">
    <text evidence="1">The sequence shown here is derived from an EMBL/GenBank/DDBJ whole genome shotgun (WGS) entry which is preliminary data.</text>
</comment>
<organism evidence="1 2">
    <name type="scientific">Ixodes persulcatus</name>
    <name type="common">Taiga tick</name>
    <dbReference type="NCBI Taxonomy" id="34615"/>
    <lineage>
        <taxon>Eukaryota</taxon>
        <taxon>Metazoa</taxon>
        <taxon>Ecdysozoa</taxon>
        <taxon>Arthropoda</taxon>
        <taxon>Chelicerata</taxon>
        <taxon>Arachnida</taxon>
        <taxon>Acari</taxon>
        <taxon>Parasitiformes</taxon>
        <taxon>Ixodida</taxon>
        <taxon>Ixodoidea</taxon>
        <taxon>Ixodidae</taxon>
        <taxon>Ixodinae</taxon>
        <taxon>Ixodes</taxon>
    </lineage>
</organism>
<evidence type="ECO:0000313" key="2">
    <source>
        <dbReference type="Proteomes" id="UP000805193"/>
    </source>
</evidence>
<evidence type="ECO:0000313" key="1">
    <source>
        <dbReference type="EMBL" id="KAG0424795.1"/>
    </source>
</evidence>
<name>A0AC60PWA9_IXOPE</name>
<sequence>MELGKLGRSVMIMDRMLRGISVLVTSQPEMTSDVECTPPPAPRKRTQSSRVSRFLGVTSLLENPNDDEAERVCMQQELLQELQAKHIESPGTPSRGRQSMGLGPTGLSDVQLAEHYANCIRLSNENKITQKNAFSLHLIDHLKEIVQSKDGSTNFQAASCTLDASAKIYACRVDRVFTEALQIASELGIPSRAKKNKGKGEEDEEAVAAPADDAPKKPAKGRKASTLVRNKKTITLDKVEAAKPIDTLMESIRNSSVEGTASSSFLNHLSLQSDVGGLALFLGPSQQKVEAVRGDATVKIPLDVRQKVVENKVKMCSDYYLDHLWGRCSEVETERRSPDISSCSRLASTNNEPLDEPSAEDAPSFHDDGGDGIDHDHSTLLDSPPNKSIRFEGPDDISQFLAAVPGDYSYFTKSFPSAPAGPEHWRLRLMNRPKPDKGRKKAEKVVPLLDFDELQPDLACFARTKKKHVLEKAVVGSWTSSKLLLPRNLHPKVPILSTFVLNKERKIGKATTASSSAMQPKDEDYTYDAADDNFCPDT</sequence>
<keyword evidence="2" id="KW-1185">Reference proteome</keyword>
<feature type="non-terminal residue" evidence="1">
    <location>
        <position position="538"/>
    </location>
</feature>
<reference evidence="1 2" key="1">
    <citation type="journal article" date="2020" name="Cell">
        <title>Large-Scale Comparative Analyses of Tick Genomes Elucidate Their Genetic Diversity and Vector Capacities.</title>
        <authorList>
            <consortium name="Tick Genome and Microbiome Consortium (TIGMIC)"/>
            <person name="Jia N."/>
            <person name="Wang J."/>
            <person name="Shi W."/>
            <person name="Du L."/>
            <person name="Sun Y."/>
            <person name="Zhan W."/>
            <person name="Jiang J.F."/>
            <person name="Wang Q."/>
            <person name="Zhang B."/>
            <person name="Ji P."/>
            <person name="Bell-Sakyi L."/>
            <person name="Cui X.M."/>
            <person name="Yuan T.T."/>
            <person name="Jiang B.G."/>
            <person name="Yang W.F."/>
            <person name="Lam T.T."/>
            <person name="Chang Q.C."/>
            <person name="Ding S.J."/>
            <person name="Wang X.J."/>
            <person name="Zhu J.G."/>
            <person name="Ruan X.D."/>
            <person name="Zhao L."/>
            <person name="Wei J.T."/>
            <person name="Ye R.Z."/>
            <person name="Que T.C."/>
            <person name="Du C.H."/>
            <person name="Zhou Y.H."/>
            <person name="Cheng J.X."/>
            <person name="Dai P.F."/>
            <person name="Guo W.B."/>
            <person name="Han X.H."/>
            <person name="Huang E.J."/>
            <person name="Li L.F."/>
            <person name="Wei W."/>
            <person name="Gao Y.C."/>
            <person name="Liu J.Z."/>
            <person name="Shao H.Z."/>
            <person name="Wang X."/>
            <person name="Wang C.C."/>
            <person name="Yang T.C."/>
            <person name="Huo Q.B."/>
            <person name="Li W."/>
            <person name="Chen H.Y."/>
            <person name="Chen S.E."/>
            <person name="Zhou L.G."/>
            <person name="Ni X.B."/>
            <person name="Tian J.H."/>
            <person name="Sheng Y."/>
            <person name="Liu T."/>
            <person name="Pan Y.S."/>
            <person name="Xia L.Y."/>
            <person name="Li J."/>
            <person name="Zhao F."/>
            <person name="Cao W.C."/>
        </authorList>
    </citation>
    <scope>NUCLEOTIDE SEQUENCE [LARGE SCALE GENOMIC DNA]</scope>
    <source>
        <strain evidence="1">Iper-2018</strain>
    </source>
</reference>
<gene>
    <name evidence="1" type="ORF">HPB47_028016</name>
</gene>
<protein>
    <submittedName>
        <fullName evidence="1">Uncharacterized protein</fullName>
    </submittedName>
</protein>